<evidence type="ECO:0000256" key="3">
    <source>
        <dbReference type="ARBA" id="ARBA00022795"/>
    </source>
</evidence>
<dbReference type="InterPro" id="IPR038610">
    <property type="entry name" value="FliK-like_C_sf"/>
</dbReference>
<comment type="function">
    <text evidence="1">Controls the length of the flagellar hook.</text>
</comment>
<reference evidence="5 6" key="1">
    <citation type="journal article" date="2011" name="PLoS Genet.">
        <title>Sequence conservation and functional constraint on intergenic spacers in reduced genomes of the obligate symbiont buchnera.</title>
        <authorList>
            <person name="Degnan P.H."/>
            <person name="Ochman H."/>
            <person name="Moran N.A."/>
        </authorList>
    </citation>
    <scope>NUCLEOTIDE SEQUENCE [LARGE SCALE GENOMIC DNA]</scope>
    <source>
        <strain evidence="5 6">Ak</strain>
    </source>
</reference>
<evidence type="ECO:0000313" key="5">
    <source>
        <dbReference type="EMBL" id="AEO08443.1"/>
    </source>
</evidence>
<dbReference type="GO" id="GO:0044780">
    <property type="term" value="P:bacterial-type flagellum assembly"/>
    <property type="evidence" value="ECO:0007669"/>
    <property type="project" value="InterPro"/>
</dbReference>
<keyword evidence="5" id="KW-0969">Cilium</keyword>
<dbReference type="InterPro" id="IPR001635">
    <property type="entry name" value="Flag_hook_Flik"/>
</dbReference>
<dbReference type="EMBL" id="CP002645">
    <property type="protein sequence ID" value="AEO08443.1"/>
    <property type="molecule type" value="Genomic_DNA"/>
</dbReference>
<comment type="similarity">
    <text evidence="2">Belongs to the FliK family.</text>
</comment>
<protein>
    <submittedName>
        <fullName evidence="5">Flagellar hook-length control protein</fullName>
    </submittedName>
</protein>
<dbReference type="CDD" id="cd17470">
    <property type="entry name" value="T3SS_Flik_C"/>
    <property type="match status" value="1"/>
</dbReference>
<accession>G2LMF5</accession>
<dbReference type="STRING" id="1005090.BAKON_078"/>
<evidence type="ECO:0000313" key="6">
    <source>
        <dbReference type="Proteomes" id="UP000001269"/>
    </source>
</evidence>
<gene>
    <name evidence="5" type="primary">fliK</name>
    <name evidence="5" type="ORF">BAKON_078</name>
</gene>
<sequence>MIMSEIIYNITSQKNSFFHKDNYFNIVNESDLSNSVFNKLNKYLLQKEMEFDNVSTEEKKNDEKKNIVCANFIINNLLNIFNKKDIIFNSKNFNDIQNNKIQKKKIEKNQNNFSDTICFLKIIKNFKNKNIQEIFKILKIKRFPSELKKSNNQFNGINELNNIDIKKNLHLKNSNYQFFQKKTNTSNINKNNLNLIKNEKKIIFPSDIKESRNTLFPSKNINKIKNIISKRSSLKILNQKEFSKLYVEPLISQQENNSIKWRKLISNKILLSISNKDNQAEIHLKPASLGTIHIIVNMKNNIAKLKFFSKYDEVRKFLDSSIPFLRNSLMRNGIKLEKFNIFDSATNKITKSYKNLLYENIFRSDNSKKRLNIYEKKINLIKYKPIDVYV</sequence>
<keyword evidence="3" id="KW-1005">Bacterial flagellum biogenesis</keyword>
<organism evidence="5 6">
    <name type="scientific">Buchnera aphidicola str. Ak</name>
    <name type="common">Acyrthosiphon kondoi</name>
    <dbReference type="NCBI Taxonomy" id="1005090"/>
    <lineage>
        <taxon>Bacteria</taxon>
        <taxon>Pseudomonadati</taxon>
        <taxon>Pseudomonadota</taxon>
        <taxon>Gammaproteobacteria</taxon>
        <taxon>Enterobacterales</taxon>
        <taxon>Erwiniaceae</taxon>
        <taxon>Buchnera</taxon>
    </lineage>
</organism>
<dbReference type="PATRIC" id="fig|1005090.4.peg.70"/>
<evidence type="ECO:0000259" key="4">
    <source>
        <dbReference type="Pfam" id="PF02120"/>
    </source>
</evidence>
<dbReference type="KEGG" id="bak:BAKON_078"/>
<dbReference type="Gene3D" id="3.30.750.140">
    <property type="match status" value="1"/>
</dbReference>
<dbReference type="Pfam" id="PF02120">
    <property type="entry name" value="Flg_hook"/>
    <property type="match status" value="1"/>
</dbReference>
<dbReference type="AlphaFoldDB" id="G2LMF5"/>
<dbReference type="Proteomes" id="UP000001269">
    <property type="component" value="Chromosome"/>
</dbReference>
<dbReference type="PANTHER" id="PTHR37533">
    <property type="entry name" value="FLAGELLAR HOOK-LENGTH CONTROL PROTEIN"/>
    <property type="match status" value="1"/>
</dbReference>
<feature type="domain" description="Flagellar hook-length control protein-like C-terminal" evidence="4">
    <location>
        <begin position="271"/>
        <end position="344"/>
    </location>
</feature>
<evidence type="ECO:0000256" key="2">
    <source>
        <dbReference type="ARBA" id="ARBA00009149"/>
    </source>
</evidence>
<dbReference type="PANTHER" id="PTHR37533:SF2">
    <property type="entry name" value="FLAGELLAR HOOK-LENGTH CONTROL PROTEIN"/>
    <property type="match status" value="1"/>
</dbReference>
<name>G2LMF5_9GAMM</name>
<dbReference type="GO" id="GO:0009424">
    <property type="term" value="C:bacterial-type flagellum hook"/>
    <property type="evidence" value="ECO:0007669"/>
    <property type="project" value="InterPro"/>
</dbReference>
<dbReference type="InterPro" id="IPR021136">
    <property type="entry name" value="Flagellar_hook_control-like_C"/>
</dbReference>
<keyword evidence="5" id="KW-0282">Flagellum</keyword>
<dbReference type="PRINTS" id="PR01007">
    <property type="entry name" value="FLGHOOKFLIK"/>
</dbReference>
<keyword evidence="5" id="KW-0966">Cell projection</keyword>
<dbReference type="InterPro" id="IPR052563">
    <property type="entry name" value="FliK"/>
</dbReference>
<evidence type="ECO:0000256" key="1">
    <source>
        <dbReference type="ARBA" id="ARBA00003944"/>
    </source>
</evidence>
<dbReference type="eggNOG" id="COG3144">
    <property type="taxonomic scope" value="Bacteria"/>
</dbReference>
<dbReference type="HOGENOM" id="CLU_707273_0_0_6"/>
<proteinExistence type="inferred from homology"/>